<accession>A0A6C0DEX4</accession>
<proteinExistence type="predicted"/>
<name>A0A6C0DEX4_9ZZZZ</name>
<protein>
    <recommendedName>
        <fullName evidence="2">S1 motif domain-containing protein</fullName>
    </recommendedName>
</protein>
<reference evidence="1" key="1">
    <citation type="journal article" date="2020" name="Nature">
        <title>Giant virus diversity and host interactions through global metagenomics.</title>
        <authorList>
            <person name="Schulz F."/>
            <person name="Roux S."/>
            <person name="Paez-Espino D."/>
            <person name="Jungbluth S."/>
            <person name="Walsh D.A."/>
            <person name="Denef V.J."/>
            <person name="McMahon K.D."/>
            <person name="Konstantinidis K.T."/>
            <person name="Eloe-Fadrosh E.A."/>
            <person name="Kyrpides N.C."/>
            <person name="Woyke T."/>
        </authorList>
    </citation>
    <scope>NUCLEOTIDE SEQUENCE</scope>
    <source>
        <strain evidence="1">GVMAG-M-3300023174-144</strain>
    </source>
</reference>
<evidence type="ECO:0000313" key="1">
    <source>
        <dbReference type="EMBL" id="QHT14971.1"/>
    </source>
</evidence>
<dbReference type="AlphaFoldDB" id="A0A6C0DEX4"/>
<evidence type="ECO:0008006" key="2">
    <source>
        <dbReference type="Google" id="ProtNLM"/>
    </source>
</evidence>
<organism evidence="1">
    <name type="scientific">viral metagenome</name>
    <dbReference type="NCBI Taxonomy" id="1070528"/>
    <lineage>
        <taxon>unclassified sequences</taxon>
        <taxon>metagenomes</taxon>
        <taxon>organismal metagenomes</taxon>
    </lineage>
</organism>
<dbReference type="EMBL" id="MN739598">
    <property type="protein sequence ID" value="QHT14971.1"/>
    <property type="molecule type" value="Genomic_DNA"/>
</dbReference>
<sequence>METVQQPTFQETQLQTQKPETSKKVFKKKEIKHSSIYTRSVITRSVVLPIVTIGKNIKETLEKAIVIHFEGKCIVEGYVKTGSCKIITHSSGLIQGVQVKFEVVFECYICSPVEGMLIPCVARNITKAGIRAESDEESPSPIVVFIMRDHNYMNKYFTSIKENDKFIVRVIGQRFELNDKYVSIIGEVVEPKKDYSSRKPKLVIED</sequence>